<name>A0A1Q9EBP6_SYMMI</name>
<dbReference type="PANTHER" id="PTHR10782">
    <property type="entry name" value="ZINC FINGER MIZ DOMAIN-CONTAINING PROTEIN"/>
    <property type="match status" value="1"/>
</dbReference>
<organism evidence="2 3">
    <name type="scientific">Symbiodinium microadriaticum</name>
    <name type="common">Dinoflagellate</name>
    <name type="synonym">Zooxanthella microadriatica</name>
    <dbReference type="NCBI Taxonomy" id="2951"/>
    <lineage>
        <taxon>Eukaryota</taxon>
        <taxon>Sar</taxon>
        <taxon>Alveolata</taxon>
        <taxon>Dinophyceae</taxon>
        <taxon>Suessiales</taxon>
        <taxon>Symbiodiniaceae</taxon>
        <taxon>Symbiodinium</taxon>
    </lineage>
</organism>
<keyword evidence="3" id="KW-1185">Reference proteome</keyword>
<dbReference type="GO" id="GO:0061665">
    <property type="term" value="F:SUMO ligase activity"/>
    <property type="evidence" value="ECO:0007669"/>
    <property type="project" value="TreeGrafter"/>
</dbReference>
<protein>
    <submittedName>
        <fullName evidence="2">Uncharacterized protein</fullName>
    </submittedName>
</protein>
<proteinExistence type="predicted"/>
<dbReference type="GO" id="GO:0000785">
    <property type="term" value="C:chromatin"/>
    <property type="evidence" value="ECO:0007669"/>
    <property type="project" value="TreeGrafter"/>
</dbReference>
<feature type="compositionally biased region" description="Basic and acidic residues" evidence="1">
    <location>
        <begin position="293"/>
        <end position="303"/>
    </location>
</feature>
<reference evidence="2 3" key="1">
    <citation type="submission" date="2016-02" db="EMBL/GenBank/DDBJ databases">
        <title>Genome analysis of coral dinoflagellate symbionts highlights evolutionary adaptations to a symbiotic lifestyle.</title>
        <authorList>
            <person name="Aranda M."/>
            <person name="Li Y."/>
            <person name="Liew Y.J."/>
            <person name="Baumgarten S."/>
            <person name="Simakov O."/>
            <person name="Wilson M."/>
            <person name="Piel J."/>
            <person name="Ashoor H."/>
            <person name="Bougouffa S."/>
            <person name="Bajic V.B."/>
            <person name="Ryu T."/>
            <person name="Ravasi T."/>
            <person name="Bayer T."/>
            <person name="Micklem G."/>
            <person name="Kim H."/>
            <person name="Bhak J."/>
            <person name="Lajeunesse T.C."/>
            <person name="Voolstra C.R."/>
        </authorList>
    </citation>
    <scope>NUCLEOTIDE SEQUENCE [LARGE SCALE GENOMIC DNA]</scope>
    <source>
        <strain evidence="2 3">CCMP2467</strain>
    </source>
</reference>
<dbReference type="AlphaFoldDB" id="A0A1Q9EBP6"/>
<accession>A0A1Q9EBP6</accession>
<dbReference type="OrthoDB" id="28127at2759"/>
<gene>
    <name evidence="2" type="ORF">AK812_SmicGene12059</name>
</gene>
<comment type="caution">
    <text evidence="2">The sequence shown here is derived from an EMBL/GenBank/DDBJ whole genome shotgun (WGS) entry which is preliminary data.</text>
</comment>
<feature type="region of interest" description="Disordered" evidence="1">
    <location>
        <begin position="236"/>
        <end position="314"/>
    </location>
</feature>
<dbReference type="PANTHER" id="PTHR10782:SF4">
    <property type="entry name" value="TONALLI, ISOFORM E"/>
    <property type="match status" value="1"/>
</dbReference>
<feature type="compositionally biased region" description="Basic and acidic residues" evidence="1">
    <location>
        <begin position="236"/>
        <end position="249"/>
    </location>
</feature>
<dbReference type="Proteomes" id="UP000186817">
    <property type="component" value="Unassembled WGS sequence"/>
</dbReference>
<evidence type="ECO:0000313" key="3">
    <source>
        <dbReference type="Proteomes" id="UP000186817"/>
    </source>
</evidence>
<evidence type="ECO:0000313" key="2">
    <source>
        <dbReference type="EMBL" id="OLQ04828.1"/>
    </source>
</evidence>
<dbReference type="GO" id="GO:0016925">
    <property type="term" value="P:protein sumoylation"/>
    <property type="evidence" value="ECO:0007669"/>
    <property type="project" value="TreeGrafter"/>
</dbReference>
<dbReference type="EMBL" id="LSRX01000200">
    <property type="protein sequence ID" value="OLQ04828.1"/>
    <property type="molecule type" value="Genomic_DNA"/>
</dbReference>
<dbReference type="Gene3D" id="3.30.40.10">
    <property type="entry name" value="Zinc/RING finger domain, C3HC4 (zinc finger)"/>
    <property type="match status" value="1"/>
</dbReference>
<evidence type="ECO:0000256" key="1">
    <source>
        <dbReference type="SAM" id="MobiDB-lite"/>
    </source>
</evidence>
<dbReference type="InterPro" id="IPR013083">
    <property type="entry name" value="Znf_RING/FYVE/PHD"/>
</dbReference>
<sequence length="314" mass="34375">MTSSQPWSAGLGRHLQCFGLGAYLEANMKMRALNNRWTCPVCSNILKPHDLVEDGACHEVSLAATEIIRVAGMSGYHTSVIVDNLEYFFDAIGILQAPPLFSHNLNEAKNPGGSKTVVTFIGYSHFDGRAMVEALHEFFERGSYDVFYKNCIFKAMVESSGVTVQGDIYTPNPVSADFSVDGVIASLEGDDESEESDHSESDEVDKYVQKVLSETPAHVEEVIIEKDGTYRIVEDEDAAAGKDASKNETDNAEQVGANDTPMTDADQQDGIKRQGTDDGIEVPLSKRQRRRQKILEARGELPHDTVPAAEEVAA</sequence>